<dbReference type="Proteomes" id="UP001569428">
    <property type="component" value="Unassembled WGS sequence"/>
</dbReference>
<feature type="compositionally biased region" description="Basic and acidic residues" evidence="1">
    <location>
        <begin position="1"/>
        <end position="10"/>
    </location>
</feature>
<evidence type="ECO:0000256" key="1">
    <source>
        <dbReference type="SAM" id="MobiDB-lite"/>
    </source>
</evidence>
<organism evidence="2 3">
    <name type="scientific">Microbulbifer epialgicus</name>
    <dbReference type="NCBI Taxonomy" id="393907"/>
    <lineage>
        <taxon>Bacteria</taxon>
        <taxon>Pseudomonadati</taxon>
        <taxon>Pseudomonadota</taxon>
        <taxon>Gammaproteobacteria</taxon>
        <taxon>Cellvibrionales</taxon>
        <taxon>Microbulbiferaceae</taxon>
        <taxon>Microbulbifer</taxon>
    </lineage>
</organism>
<name>A0ABV4NUA3_9GAMM</name>
<dbReference type="EMBL" id="JBGMEK010000001">
    <property type="protein sequence ID" value="MFA0809338.1"/>
    <property type="molecule type" value="Genomic_DNA"/>
</dbReference>
<accession>A0ABV4NUA3</accession>
<reference evidence="2 3" key="1">
    <citation type="submission" date="2024-08" db="EMBL/GenBank/DDBJ databases">
        <authorList>
            <person name="Ishaq N."/>
        </authorList>
    </citation>
    <scope>NUCLEOTIDE SEQUENCE [LARGE SCALE GENOMIC DNA]</scope>
    <source>
        <strain evidence="2 3">DSM 18651</strain>
    </source>
</reference>
<evidence type="ECO:0000313" key="2">
    <source>
        <dbReference type="EMBL" id="MFA0809338.1"/>
    </source>
</evidence>
<protein>
    <submittedName>
        <fullName evidence="2">Uncharacterized protein</fullName>
    </submittedName>
</protein>
<dbReference type="RefSeq" id="WP_371836959.1">
    <property type="nucleotide sequence ID" value="NZ_JBGMEK010000001.1"/>
</dbReference>
<keyword evidence="3" id="KW-1185">Reference proteome</keyword>
<feature type="compositionally biased region" description="Basic and acidic residues" evidence="1">
    <location>
        <begin position="27"/>
        <end position="41"/>
    </location>
</feature>
<gene>
    <name evidence="2" type="ORF">ACCI49_00280</name>
</gene>
<proteinExistence type="predicted"/>
<sequence length="60" mass="7051">MSKDKTDNSRTKTHTPGFIVSQEEHEELSQEDRERFKHIIKEPSLTPPEHFSTPEEQSNE</sequence>
<feature type="region of interest" description="Disordered" evidence="1">
    <location>
        <begin position="1"/>
        <end position="60"/>
    </location>
</feature>
<evidence type="ECO:0000313" key="3">
    <source>
        <dbReference type="Proteomes" id="UP001569428"/>
    </source>
</evidence>
<comment type="caution">
    <text evidence="2">The sequence shown here is derived from an EMBL/GenBank/DDBJ whole genome shotgun (WGS) entry which is preliminary data.</text>
</comment>